<keyword evidence="2" id="KW-1185">Reference proteome</keyword>
<dbReference type="EMBL" id="JACHEM010000003">
    <property type="protein sequence ID" value="MBB6435279.1"/>
    <property type="molecule type" value="Genomic_DNA"/>
</dbReference>
<reference evidence="1 2" key="1">
    <citation type="submission" date="2020-08" db="EMBL/GenBank/DDBJ databases">
        <title>Genomic Encyclopedia of Type Strains, Phase IV (KMG-IV): sequencing the most valuable type-strain genomes for metagenomic binning, comparative biology and taxonomic classification.</title>
        <authorList>
            <person name="Goeker M."/>
        </authorList>
    </citation>
    <scope>NUCLEOTIDE SEQUENCE [LARGE SCALE GENOMIC DNA]</scope>
    <source>
        <strain evidence="1 2">DSM 40141</strain>
    </source>
</reference>
<name>A0A7X0HCY4_9ACTN</name>
<accession>A0A7X0HCY4</accession>
<sequence length="97" mass="10443">MSLKDELTDLQQCLDRLDRTVLRVAAEVGDSLEIRRIRTDAAHLRESVALLGAPTPAAGAGGPPRVELITIPDAPYDSALWTDSDDEGLGARDRHAP</sequence>
<organism evidence="1 2">
    <name type="scientific">Streptomyces candidus</name>
    <dbReference type="NCBI Taxonomy" id="67283"/>
    <lineage>
        <taxon>Bacteria</taxon>
        <taxon>Bacillati</taxon>
        <taxon>Actinomycetota</taxon>
        <taxon>Actinomycetes</taxon>
        <taxon>Kitasatosporales</taxon>
        <taxon>Streptomycetaceae</taxon>
        <taxon>Streptomyces</taxon>
    </lineage>
</organism>
<gene>
    <name evidence="1" type="ORF">HNQ79_001730</name>
</gene>
<dbReference type="AlphaFoldDB" id="A0A7X0HCY4"/>
<comment type="caution">
    <text evidence="1">The sequence shown here is derived from an EMBL/GenBank/DDBJ whole genome shotgun (WGS) entry which is preliminary data.</text>
</comment>
<dbReference type="Proteomes" id="UP000540423">
    <property type="component" value="Unassembled WGS sequence"/>
</dbReference>
<proteinExistence type="predicted"/>
<evidence type="ECO:0000313" key="2">
    <source>
        <dbReference type="Proteomes" id="UP000540423"/>
    </source>
</evidence>
<dbReference type="RefSeq" id="WP_185028615.1">
    <property type="nucleotide sequence ID" value="NZ_BNBN01000004.1"/>
</dbReference>
<evidence type="ECO:0000313" key="1">
    <source>
        <dbReference type="EMBL" id="MBB6435279.1"/>
    </source>
</evidence>
<protein>
    <submittedName>
        <fullName evidence="1">Uncharacterized protein</fullName>
    </submittedName>
</protein>